<dbReference type="InterPro" id="IPR013320">
    <property type="entry name" value="ConA-like_dom_sf"/>
</dbReference>
<dbReference type="InterPro" id="IPR051795">
    <property type="entry name" value="Glycosyl_Hydrlase_43"/>
</dbReference>
<comment type="similarity">
    <text evidence="1 4">Belongs to the glycosyl hydrolase 43 family.</text>
</comment>
<sequence length="527" mass="60321">MDIKNPILPGFNPDPSILRVADDYYIATSTFEWFPGVQIHHSKDLVHWRLLTRPLNRTAQLNMAGTPNSCGVWAPCLSYDNGTFYLIYSDVKTFKSPFKDVHNYLVTTEDIAGDWSDPIYLNSSGFDPSLFHDTDGRKWLTNVLWDHRKDKDSFGGIILQEYSPEEKKLVGPITNIYKGTDIGLVEGSHIYKRNNYYYLMTAEGGTVYKHAVTMARSKRLEGPYEADPENPVLTSYNNPTLELQRAGHASLVETQTGEWYLAHLCGRYLPSRGRCIMGRETALQKMIWTSEGWLRLECGGNEPQLTVTAPNLKSHPWETAPLKDDFNTEKLDINFQFLRVKLDADSYSLSERPGFLRLKGRESLNSHHTQALVVRRQQSFFYTAETCLDFHPETFQQMAGITAFYDNENFYYLYVTHDGEMGKCIDIMSSVKGNTDFPLSNKIALDNQKECYLRIKVRYDKLNFQYSQDGTNWISIGPDLDCSTLSDEFQEGDKEASFTGAFVGLCCQDLSGKRKPADFDYFEYREA</sequence>
<gene>
    <name evidence="6" type="ORF">HPE56_19505</name>
</gene>
<dbReference type="Pfam" id="PF04616">
    <property type="entry name" value="Glyco_hydro_43"/>
    <property type="match status" value="1"/>
</dbReference>
<organism evidence="6 7">
    <name type="scientific">Maribacter aquimaris</name>
    <dbReference type="NCBI Taxonomy" id="2737171"/>
    <lineage>
        <taxon>Bacteria</taxon>
        <taxon>Pseudomonadati</taxon>
        <taxon>Bacteroidota</taxon>
        <taxon>Flavobacteriia</taxon>
        <taxon>Flavobacteriales</taxon>
        <taxon>Flavobacteriaceae</taxon>
        <taxon>Maribacter</taxon>
    </lineage>
</organism>
<dbReference type="Pfam" id="PF17851">
    <property type="entry name" value="GH43_C2"/>
    <property type="match status" value="1"/>
</dbReference>
<reference evidence="6" key="1">
    <citation type="submission" date="2020-05" db="EMBL/GenBank/DDBJ databases">
        <title>The draft genome sequence of Maribacter sp. ANRC-HE7.</title>
        <authorList>
            <person name="Mu L."/>
        </authorList>
    </citation>
    <scope>NUCLEOTIDE SEQUENCE</scope>
    <source>
        <strain evidence="6">ANRC-HE7</strain>
    </source>
</reference>
<dbReference type="Gene3D" id="2.60.120.200">
    <property type="match status" value="1"/>
</dbReference>
<evidence type="ECO:0000313" key="6">
    <source>
        <dbReference type="EMBL" id="MBD0779991.1"/>
    </source>
</evidence>
<evidence type="ECO:0000256" key="3">
    <source>
        <dbReference type="ARBA" id="ARBA00023295"/>
    </source>
</evidence>
<accession>A0ABR7V9R5</accession>
<evidence type="ECO:0000313" key="7">
    <source>
        <dbReference type="Proteomes" id="UP001166021"/>
    </source>
</evidence>
<protein>
    <submittedName>
        <fullName evidence="6">Glycoside hydrolase family 43 protein</fullName>
    </submittedName>
</protein>
<keyword evidence="2 4" id="KW-0378">Hydrolase</keyword>
<comment type="caution">
    <text evidence="6">The sequence shown here is derived from an EMBL/GenBank/DDBJ whole genome shotgun (WGS) entry which is preliminary data.</text>
</comment>
<dbReference type="InterPro" id="IPR041542">
    <property type="entry name" value="GH43_C2"/>
</dbReference>
<evidence type="ECO:0000256" key="1">
    <source>
        <dbReference type="ARBA" id="ARBA00009865"/>
    </source>
</evidence>
<name>A0ABR7V9R5_9FLAO</name>
<dbReference type="Gene3D" id="2.115.10.20">
    <property type="entry name" value="Glycosyl hydrolase domain, family 43"/>
    <property type="match status" value="1"/>
</dbReference>
<keyword evidence="3 4" id="KW-0326">Glycosidase</keyword>
<dbReference type="SUPFAM" id="SSF49899">
    <property type="entry name" value="Concanavalin A-like lectins/glucanases"/>
    <property type="match status" value="1"/>
</dbReference>
<keyword evidence="7" id="KW-1185">Reference proteome</keyword>
<proteinExistence type="inferred from homology"/>
<dbReference type="InterPro" id="IPR006710">
    <property type="entry name" value="Glyco_hydro_43"/>
</dbReference>
<evidence type="ECO:0000259" key="5">
    <source>
        <dbReference type="Pfam" id="PF17851"/>
    </source>
</evidence>
<dbReference type="EMBL" id="JABTCF010000017">
    <property type="protein sequence ID" value="MBD0779991.1"/>
    <property type="molecule type" value="Genomic_DNA"/>
</dbReference>
<evidence type="ECO:0000256" key="2">
    <source>
        <dbReference type="ARBA" id="ARBA00022801"/>
    </source>
</evidence>
<dbReference type="PANTHER" id="PTHR42812:SF12">
    <property type="entry name" value="BETA-XYLOSIDASE-RELATED"/>
    <property type="match status" value="1"/>
</dbReference>
<dbReference type="RefSeq" id="WP_188245421.1">
    <property type="nucleotide sequence ID" value="NZ_JABTCF010000017.1"/>
</dbReference>
<dbReference type="GO" id="GO:0016787">
    <property type="term" value="F:hydrolase activity"/>
    <property type="evidence" value="ECO:0007669"/>
    <property type="project" value="UniProtKB-KW"/>
</dbReference>
<dbReference type="PANTHER" id="PTHR42812">
    <property type="entry name" value="BETA-XYLOSIDASE"/>
    <property type="match status" value="1"/>
</dbReference>
<feature type="domain" description="Beta-xylosidase C-terminal Concanavalin A-like" evidence="5">
    <location>
        <begin position="323"/>
        <end position="525"/>
    </location>
</feature>
<dbReference type="InterPro" id="IPR023296">
    <property type="entry name" value="Glyco_hydro_beta-prop_sf"/>
</dbReference>
<dbReference type="CDD" id="cd09000">
    <property type="entry name" value="GH43_SXA-like"/>
    <property type="match status" value="1"/>
</dbReference>
<dbReference type="SUPFAM" id="SSF75005">
    <property type="entry name" value="Arabinanase/levansucrase/invertase"/>
    <property type="match status" value="1"/>
</dbReference>
<evidence type="ECO:0000256" key="4">
    <source>
        <dbReference type="RuleBase" id="RU361187"/>
    </source>
</evidence>
<dbReference type="Proteomes" id="UP001166021">
    <property type="component" value="Unassembled WGS sequence"/>
</dbReference>